<dbReference type="InterPro" id="IPR036847">
    <property type="entry name" value="RimP_C_sf"/>
</dbReference>
<evidence type="ECO:0000259" key="1">
    <source>
        <dbReference type="Pfam" id="PF17384"/>
    </source>
</evidence>
<protein>
    <submittedName>
        <fullName evidence="2">Ribosome maturation factor RimP</fullName>
    </submittedName>
</protein>
<dbReference type="GO" id="GO:0000028">
    <property type="term" value="P:ribosomal small subunit assembly"/>
    <property type="evidence" value="ECO:0007669"/>
    <property type="project" value="TreeGrafter"/>
</dbReference>
<dbReference type="SUPFAM" id="SSF74942">
    <property type="entry name" value="YhbC-like, C-terminal domain"/>
    <property type="match status" value="1"/>
</dbReference>
<evidence type="ECO:0000313" key="2">
    <source>
        <dbReference type="EMBL" id="MPM73401.1"/>
    </source>
</evidence>
<name>A0A645C858_9ZZZZ</name>
<dbReference type="GO" id="GO:0006412">
    <property type="term" value="P:translation"/>
    <property type="evidence" value="ECO:0007669"/>
    <property type="project" value="TreeGrafter"/>
</dbReference>
<dbReference type="PANTHER" id="PTHR33867:SF1">
    <property type="entry name" value="RIBOSOME MATURATION FACTOR RIMP"/>
    <property type="match status" value="1"/>
</dbReference>
<dbReference type="Pfam" id="PF17384">
    <property type="entry name" value="DUF150_C"/>
    <property type="match status" value="1"/>
</dbReference>
<dbReference type="PANTHER" id="PTHR33867">
    <property type="entry name" value="RIBOSOME MATURATION FACTOR RIMP"/>
    <property type="match status" value="1"/>
</dbReference>
<dbReference type="InterPro" id="IPR028998">
    <property type="entry name" value="RimP_C"/>
</dbReference>
<dbReference type="AlphaFoldDB" id="A0A645C858"/>
<dbReference type="EMBL" id="VSSQ01025341">
    <property type="protein sequence ID" value="MPM73401.1"/>
    <property type="molecule type" value="Genomic_DNA"/>
</dbReference>
<organism evidence="2">
    <name type="scientific">bioreactor metagenome</name>
    <dbReference type="NCBI Taxonomy" id="1076179"/>
    <lineage>
        <taxon>unclassified sequences</taxon>
        <taxon>metagenomes</taxon>
        <taxon>ecological metagenomes</taxon>
    </lineage>
</organism>
<reference evidence="2" key="1">
    <citation type="submission" date="2019-08" db="EMBL/GenBank/DDBJ databases">
        <authorList>
            <person name="Kucharzyk K."/>
            <person name="Murdoch R.W."/>
            <person name="Higgins S."/>
            <person name="Loffler F."/>
        </authorList>
    </citation>
    <scope>NUCLEOTIDE SEQUENCE</scope>
</reference>
<accession>A0A645C858</accession>
<comment type="caution">
    <text evidence="2">The sequence shown here is derived from an EMBL/GenBank/DDBJ whole genome shotgun (WGS) entry which is preliminary data.</text>
</comment>
<sequence>MSSPGIDRPLKNDKDFVRAYGKKVDLLFFTPWNGNKTIEAVLVAHNNDNVTLLLDDNSEVVERKLIASIRPHIDF</sequence>
<dbReference type="Gene3D" id="2.30.30.180">
    <property type="entry name" value="Ribosome maturation factor RimP, C-terminal domain"/>
    <property type="match status" value="1"/>
</dbReference>
<gene>
    <name evidence="2" type="primary">rimP_31</name>
    <name evidence="2" type="ORF">SDC9_120381</name>
</gene>
<dbReference type="CDD" id="cd01734">
    <property type="entry name" value="YlxS_C"/>
    <property type="match status" value="1"/>
</dbReference>
<proteinExistence type="predicted"/>
<feature type="domain" description="Ribosome maturation factor RimP C-terminal" evidence="1">
    <location>
        <begin position="10"/>
        <end position="75"/>
    </location>
</feature>
<dbReference type="GO" id="GO:0005829">
    <property type="term" value="C:cytosol"/>
    <property type="evidence" value="ECO:0007669"/>
    <property type="project" value="TreeGrafter"/>
</dbReference>
<dbReference type="InterPro" id="IPR003728">
    <property type="entry name" value="Ribosome_maturation_RimP"/>
</dbReference>